<dbReference type="Gene3D" id="1.10.260.40">
    <property type="entry name" value="lambda repressor-like DNA-binding domains"/>
    <property type="match status" value="1"/>
</dbReference>
<dbReference type="PANTHER" id="PTHR46797">
    <property type="entry name" value="HTH-TYPE TRANSCRIPTIONAL REGULATOR"/>
    <property type="match status" value="1"/>
</dbReference>
<dbReference type="CDD" id="cd00093">
    <property type="entry name" value="HTH_XRE"/>
    <property type="match status" value="1"/>
</dbReference>
<dbReference type="InterPro" id="IPR001387">
    <property type="entry name" value="Cro/C1-type_HTH"/>
</dbReference>
<dbReference type="SMART" id="SM00530">
    <property type="entry name" value="HTH_XRE"/>
    <property type="match status" value="1"/>
</dbReference>
<name>R0E232_RALPI</name>
<dbReference type="Pfam" id="PF01381">
    <property type="entry name" value="HTH_3"/>
    <property type="match status" value="1"/>
</dbReference>
<dbReference type="GO" id="GO:0003677">
    <property type="term" value="F:DNA binding"/>
    <property type="evidence" value="ECO:0007669"/>
    <property type="project" value="UniProtKB-KW"/>
</dbReference>
<evidence type="ECO:0000256" key="1">
    <source>
        <dbReference type="ARBA" id="ARBA00023125"/>
    </source>
</evidence>
<dbReference type="GO" id="GO:0005829">
    <property type="term" value="C:cytosol"/>
    <property type="evidence" value="ECO:0007669"/>
    <property type="project" value="TreeGrafter"/>
</dbReference>
<dbReference type="InterPro" id="IPR050807">
    <property type="entry name" value="TransReg_Diox_bact_type"/>
</dbReference>
<evidence type="ECO:0000259" key="2">
    <source>
        <dbReference type="PROSITE" id="PS50943"/>
    </source>
</evidence>
<dbReference type="InterPro" id="IPR010982">
    <property type="entry name" value="Lambda_DNA-bd_dom_sf"/>
</dbReference>
<feature type="domain" description="HTH cro/C1-type" evidence="2">
    <location>
        <begin position="10"/>
        <end position="64"/>
    </location>
</feature>
<dbReference type="GO" id="GO:0003700">
    <property type="term" value="F:DNA-binding transcription factor activity"/>
    <property type="evidence" value="ECO:0007669"/>
    <property type="project" value="TreeGrafter"/>
</dbReference>
<dbReference type="SUPFAM" id="SSF47413">
    <property type="entry name" value="lambda repressor-like DNA-binding domains"/>
    <property type="match status" value="1"/>
</dbReference>
<sequence>MLAAKQPQSIRTMRLNAGLSQTQLAELTGLSQPQIATIERPNSNPTIDTLKKIAEALGVRVSAVVAQWDNAVAEEK</sequence>
<gene>
    <name evidence="3" type="ORF">OR214_04582</name>
</gene>
<dbReference type="PANTHER" id="PTHR46797:SF1">
    <property type="entry name" value="METHYLPHOSPHONATE SYNTHASE"/>
    <property type="match status" value="1"/>
</dbReference>
<proteinExistence type="predicted"/>
<dbReference type="EMBL" id="APMQ01000016">
    <property type="protein sequence ID" value="ENZ75597.1"/>
    <property type="molecule type" value="Genomic_DNA"/>
</dbReference>
<dbReference type="Proteomes" id="UP000013280">
    <property type="component" value="Unassembled WGS sequence"/>
</dbReference>
<dbReference type="PROSITE" id="PS50943">
    <property type="entry name" value="HTH_CROC1"/>
    <property type="match status" value="1"/>
</dbReference>
<keyword evidence="1" id="KW-0238">DNA-binding</keyword>
<protein>
    <recommendedName>
        <fullName evidence="2">HTH cro/C1-type domain-containing protein</fullName>
    </recommendedName>
</protein>
<evidence type="ECO:0000313" key="4">
    <source>
        <dbReference type="Proteomes" id="UP000013280"/>
    </source>
</evidence>
<accession>R0E232</accession>
<dbReference type="AlphaFoldDB" id="R0E232"/>
<evidence type="ECO:0000313" key="3">
    <source>
        <dbReference type="EMBL" id="ENZ75597.1"/>
    </source>
</evidence>
<comment type="caution">
    <text evidence="3">The sequence shown here is derived from an EMBL/GenBank/DDBJ whole genome shotgun (WGS) entry which is preliminary data.</text>
</comment>
<reference evidence="3 4" key="1">
    <citation type="journal article" date="2013" name="Genome Announc.">
        <title>Draft Genome Sequence for Ralstonia sp. Strain OR214, a Bacterium with Potential for Bioremediation.</title>
        <authorList>
            <person name="Utturkar S.M."/>
            <person name="Bollmann A."/>
            <person name="Brzoska R.M."/>
            <person name="Klingeman D.M."/>
            <person name="Epstein S.E."/>
            <person name="Palumbo A.V."/>
            <person name="Brown S.D."/>
        </authorList>
    </citation>
    <scope>NUCLEOTIDE SEQUENCE [LARGE SCALE GENOMIC DNA]</scope>
    <source>
        <strain evidence="3 4">OR214</strain>
    </source>
</reference>
<organism evidence="3 4">
    <name type="scientific">Ralstonia pickettii OR214</name>
    <dbReference type="NCBI Taxonomy" id="1264675"/>
    <lineage>
        <taxon>Bacteria</taxon>
        <taxon>Pseudomonadati</taxon>
        <taxon>Pseudomonadota</taxon>
        <taxon>Betaproteobacteria</taxon>
        <taxon>Burkholderiales</taxon>
        <taxon>Burkholderiaceae</taxon>
        <taxon>Ralstonia</taxon>
    </lineage>
</organism>